<dbReference type="RefSeq" id="WP_142902466.1">
    <property type="nucleotide sequence ID" value="NZ_ML660087.1"/>
</dbReference>
<gene>
    <name evidence="9 11" type="primary">lpxL</name>
    <name evidence="11" type="ORF">FKG94_01840</name>
</gene>
<reference evidence="11 12" key="1">
    <citation type="submission" date="2019-06" db="EMBL/GenBank/DDBJ databases">
        <title>Whole genome sequence for Cellvibrionaceae sp. R142.</title>
        <authorList>
            <person name="Wang G."/>
        </authorList>
    </citation>
    <scope>NUCLEOTIDE SEQUENCE [LARGE SCALE GENOMIC DNA]</scope>
    <source>
        <strain evidence="11 12">R142</strain>
    </source>
</reference>
<keyword evidence="12" id="KW-1185">Reference proteome</keyword>
<dbReference type="HAMAP" id="MF_01942">
    <property type="entry name" value="Lipid_A_LpxL_LpxP"/>
    <property type="match status" value="1"/>
</dbReference>
<dbReference type="PANTHER" id="PTHR30606">
    <property type="entry name" value="LIPID A BIOSYNTHESIS LAUROYL ACYLTRANSFERASE"/>
    <property type="match status" value="1"/>
</dbReference>
<evidence type="ECO:0000256" key="4">
    <source>
        <dbReference type="ARBA" id="ARBA00022692"/>
    </source>
</evidence>
<dbReference type="UniPathway" id="UPA00360">
    <property type="reaction ID" value="UER00485"/>
</dbReference>
<keyword evidence="8 9" id="KW-0012">Acyltransferase</keyword>
<evidence type="ECO:0000256" key="6">
    <source>
        <dbReference type="ARBA" id="ARBA00022989"/>
    </source>
</evidence>
<dbReference type="EMBL" id="VHSG01000003">
    <property type="protein sequence ID" value="TQV85615.1"/>
    <property type="molecule type" value="Genomic_DNA"/>
</dbReference>
<evidence type="ECO:0000256" key="10">
    <source>
        <dbReference type="SAM" id="MobiDB-lite"/>
    </source>
</evidence>
<dbReference type="EC" id="2.3.1.241" evidence="9"/>
<name>A0A545U810_9GAMM</name>
<dbReference type="InterPro" id="IPR004960">
    <property type="entry name" value="LipA_acyltrans"/>
</dbReference>
<dbReference type="PANTHER" id="PTHR30606:SF9">
    <property type="entry name" value="LIPID A BIOSYNTHESIS LAUROYLTRANSFERASE"/>
    <property type="match status" value="1"/>
</dbReference>
<keyword evidence="1 9" id="KW-1003">Cell membrane</keyword>
<evidence type="ECO:0000256" key="3">
    <source>
        <dbReference type="ARBA" id="ARBA00022679"/>
    </source>
</evidence>
<evidence type="ECO:0000256" key="5">
    <source>
        <dbReference type="ARBA" id="ARBA00022985"/>
    </source>
</evidence>
<dbReference type="GO" id="GO:0008913">
    <property type="term" value="F:Kdo2-lipid IVA acyltransferase activity"/>
    <property type="evidence" value="ECO:0007669"/>
    <property type="project" value="UniProtKB-EC"/>
</dbReference>
<evidence type="ECO:0000256" key="2">
    <source>
        <dbReference type="ARBA" id="ARBA00022519"/>
    </source>
</evidence>
<dbReference type="NCBIfam" id="TIGR02207">
    <property type="entry name" value="lipid_A_htrB"/>
    <property type="match status" value="1"/>
</dbReference>
<proteinExistence type="inferred from homology"/>
<dbReference type="OrthoDB" id="9803456at2"/>
<keyword evidence="5 9" id="KW-0448">Lipopolysaccharide biosynthesis</keyword>
<evidence type="ECO:0000256" key="8">
    <source>
        <dbReference type="ARBA" id="ARBA00023315"/>
    </source>
</evidence>
<organism evidence="11 12">
    <name type="scientific">Exilibacterium tricleocarpae</name>
    <dbReference type="NCBI Taxonomy" id="2591008"/>
    <lineage>
        <taxon>Bacteria</taxon>
        <taxon>Pseudomonadati</taxon>
        <taxon>Pseudomonadota</taxon>
        <taxon>Gammaproteobacteria</taxon>
        <taxon>Cellvibrionales</taxon>
        <taxon>Cellvibrionaceae</taxon>
        <taxon>Exilibacterium</taxon>
    </lineage>
</organism>
<keyword evidence="7 9" id="KW-0472">Membrane</keyword>
<protein>
    <recommendedName>
        <fullName evidence="9">Lipid A biosynthesis acyltransferase</fullName>
        <ecNumber evidence="9">2.3.1.241</ecNumber>
    </recommendedName>
    <alternativeName>
        <fullName evidence="9">Kdo(2)-lipid IV(A) acyltransferase</fullName>
    </alternativeName>
</protein>
<comment type="catalytic activity">
    <reaction evidence="9">
        <text>an alpha-Kdo-(2-&gt;4)-alpha-Kdo-(2-&gt;6)-lipid IVA + a fatty acyl-[ACP] = an alpha-Kdo-(2-&gt;4)-alpha-Kdo-(2-&gt;6)-(acyl)-lipid IVA + holo-[ACP]</text>
        <dbReference type="Rhea" id="RHEA:69396"/>
        <dbReference type="Rhea" id="RHEA-COMP:9685"/>
        <dbReference type="Rhea" id="RHEA-COMP:14125"/>
        <dbReference type="ChEBI" id="CHEBI:64479"/>
        <dbReference type="ChEBI" id="CHEBI:138651"/>
        <dbReference type="ChEBI" id="CHEBI:176429"/>
        <dbReference type="ChEBI" id="CHEBI:176430"/>
        <dbReference type="EC" id="2.3.1.241"/>
    </reaction>
</comment>
<comment type="pathway">
    <text evidence="9">Bacterial outer membrane biogenesis; lipopolysaccharide biosynthesis.</text>
</comment>
<dbReference type="GO" id="GO:0005886">
    <property type="term" value="C:plasma membrane"/>
    <property type="evidence" value="ECO:0007669"/>
    <property type="project" value="UniProtKB-SubCell"/>
</dbReference>
<evidence type="ECO:0000313" key="11">
    <source>
        <dbReference type="EMBL" id="TQV85615.1"/>
    </source>
</evidence>
<accession>A0A545U810</accession>
<keyword evidence="2 9" id="KW-0997">Cell inner membrane</keyword>
<sequence>MDKPRFNAAMLHPRFWPTWLGIGCWWLISQLPYRWQMGLGRLFGWLSFYFARRRYAIADRNLALCFPELDAAARRQLLRENFYSTGMALFESGIAWFWPQWRLRRLFTIEGLEHLQRAKEAGEGVVLLAMHFTTLDIGAAFMNMSHSIDGMYRPHNNPVYDLVQYRGRARHSTDTAVIPRGDLRAMIRALRDGRAAWYAPDQDYGRRFSIFVPFFGIPAATVSATAKFARLGDARVIPFTQTRLPRGRGYKVTVHAPLENFPSGDDSLDATAINAFIEARIREQPEQYLWVHRRFKTRPPGAPDLYDDAGKKRKKRRPAAERA</sequence>
<comment type="similarity">
    <text evidence="9">Belongs to the LpxL/LpxM/LpxP family.</text>
</comment>
<feature type="short sequence motif" description="HXXXXD motif" evidence="9">
    <location>
        <begin position="131"/>
        <end position="136"/>
    </location>
</feature>
<keyword evidence="3 9" id="KW-0808">Transferase</keyword>
<comment type="function">
    <text evidence="9">Catalyzes the transfer of an acyl chain from an acyl-[acyl-carrier-protein] (ACP) to a Kdo(2)-lipid IV(A) to form a Kdo(2)-(acyl)-lipid IV(A).</text>
</comment>
<dbReference type="GO" id="GO:0036104">
    <property type="term" value="P:Kdo2-lipid A biosynthetic process"/>
    <property type="evidence" value="ECO:0007669"/>
    <property type="project" value="UniProtKB-UniRule"/>
</dbReference>
<comment type="pathway">
    <text evidence="9">Glycolipid biosynthesis; KDO(2)-lipid A biosynthesis; KDO(2)-lipid A from CMP-3-deoxy-D-manno-octulosonate and lipid IV(A): step 3/4.</text>
</comment>
<dbReference type="InterPro" id="IPR011920">
    <property type="entry name" value="Lipid_A_LpxL_LpxP"/>
</dbReference>
<evidence type="ECO:0000256" key="7">
    <source>
        <dbReference type="ARBA" id="ARBA00023136"/>
    </source>
</evidence>
<evidence type="ECO:0000256" key="1">
    <source>
        <dbReference type="ARBA" id="ARBA00022475"/>
    </source>
</evidence>
<dbReference type="AlphaFoldDB" id="A0A545U810"/>
<evidence type="ECO:0000313" key="12">
    <source>
        <dbReference type="Proteomes" id="UP000319732"/>
    </source>
</evidence>
<dbReference type="UniPathway" id="UPA00030"/>
<dbReference type="CDD" id="cd07984">
    <property type="entry name" value="LPLAT_LABLAT-like"/>
    <property type="match status" value="1"/>
</dbReference>
<feature type="region of interest" description="Disordered" evidence="10">
    <location>
        <begin position="298"/>
        <end position="323"/>
    </location>
</feature>
<dbReference type="Proteomes" id="UP000319732">
    <property type="component" value="Unassembled WGS sequence"/>
</dbReference>
<dbReference type="Pfam" id="PF03279">
    <property type="entry name" value="Lip_A_acyltrans"/>
    <property type="match status" value="1"/>
</dbReference>
<keyword evidence="4 9" id="KW-0812">Transmembrane</keyword>
<comment type="caution">
    <text evidence="11">The sequence shown here is derived from an EMBL/GenBank/DDBJ whole genome shotgun (WGS) entry which is preliminary data.</text>
</comment>
<comment type="subcellular location">
    <subcellularLocation>
        <location evidence="9">Cell inner membrane</location>
        <topology evidence="9">Single-pass membrane protein</topology>
    </subcellularLocation>
</comment>
<evidence type="ECO:0000256" key="9">
    <source>
        <dbReference type="HAMAP-Rule" id="MF_01942"/>
    </source>
</evidence>
<dbReference type="GO" id="GO:0009245">
    <property type="term" value="P:lipid A biosynthetic process"/>
    <property type="evidence" value="ECO:0007669"/>
    <property type="project" value="InterPro"/>
</dbReference>
<dbReference type="PIRSF" id="PIRSF026649">
    <property type="entry name" value="MsbB"/>
    <property type="match status" value="1"/>
</dbReference>
<dbReference type="GO" id="GO:0009103">
    <property type="term" value="P:lipopolysaccharide biosynthetic process"/>
    <property type="evidence" value="ECO:0007669"/>
    <property type="project" value="UniProtKB-UniRule"/>
</dbReference>
<keyword evidence="6 9" id="KW-1133">Transmembrane helix</keyword>